<keyword evidence="4" id="KW-1185">Reference proteome</keyword>
<accession>A0ABC8SB16</accession>
<feature type="compositionally biased region" description="Basic and acidic residues" evidence="1">
    <location>
        <begin position="26"/>
        <end position="56"/>
    </location>
</feature>
<keyword evidence="2" id="KW-1133">Transmembrane helix</keyword>
<evidence type="ECO:0000313" key="3">
    <source>
        <dbReference type="EMBL" id="CAK9152364.1"/>
    </source>
</evidence>
<feature type="transmembrane region" description="Helical" evidence="2">
    <location>
        <begin position="426"/>
        <end position="447"/>
    </location>
</feature>
<protein>
    <submittedName>
        <fullName evidence="3">Uncharacterized protein</fullName>
    </submittedName>
</protein>
<evidence type="ECO:0000256" key="1">
    <source>
        <dbReference type="SAM" id="MobiDB-lite"/>
    </source>
</evidence>
<proteinExistence type="predicted"/>
<comment type="caution">
    <text evidence="3">The sequence shown here is derived from an EMBL/GenBank/DDBJ whole genome shotgun (WGS) entry which is preliminary data.</text>
</comment>
<dbReference type="Proteomes" id="UP001642360">
    <property type="component" value="Unassembled WGS sequence"/>
</dbReference>
<evidence type="ECO:0000256" key="2">
    <source>
        <dbReference type="SAM" id="Phobius"/>
    </source>
</evidence>
<feature type="region of interest" description="Disordered" evidence="1">
    <location>
        <begin position="1"/>
        <end position="79"/>
    </location>
</feature>
<organism evidence="3 4">
    <name type="scientific">Ilex paraguariensis</name>
    <name type="common">yerba mate</name>
    <dbReference type="NCBI Taxonomy" id="185542"/>
    <lineage>
        <taxon>Eukaryota</taxon>
        <taxon>Viridiplantae</taxon>
        <taxon>Streptophyta</taxon>
        <taxon>Embryophyta</taxon>
        <taxon>Tracheophyta</taxon>
        <taxon>Spermatophyta</taxon>
        <taxon>Magnoliopsida</taxon>
        <taxon>eudicotyledons</taxon>
        <taxon>Gunneridae</taxon>
        <taxon>Pentapetalae</taxon>
        <taxon>asterids</taxon>
        <taxon>campanulids</taxon>
        <taxon>Aquifoliales</taxon>
        <taxon>Aquifoliaceae</taxon>
        <taxon>Ilex</taxon>
    </lineage>
</organism>
<feature type="region of interest" description="Disordered" evidence="1">
    <location>
        <begin position="451"/>
        <end position="474"/>
    </location>
</feature>
<reference evidence="3 4" key="1">
    <citation type="submission" date="2024-02" db="EMBL/GenBank/DDBJ databases">
        <authorList>
            <person name="Vignale AGUSTIN F."/>
            <person name="Sosa J E."/>
            <person name="Modenutti C."/>
        </authorList>
    </citation>
    <scope>NUCLEOTIDE SEQUENCE [LARGE SCALE GENOMIC DNA]</scope>
</reference>
<feature type="region of interest" description="Disordered" evidence="1">
    <location>
        <begin position="90"/>
        <end position="109"/>
    </location>
</feature>
<dbReference type="PANTHER" id="PTHR35490">
    <property type="entry name" value="BACTERIOPHAGE N4 ADSORPTION B PROTEIN"/>
    <property type="match status" value="1"/>
</dbReference>
<keyword evidence="2" id="KW-0472">Membrane</keyword>
<dbReference type="AlphaFoldDB" id="A0ABC8SB16"/>
<gene>
    <name evidence="3" type="ORF">ILEXP_LOCUS20586</name>
</gene>
<sequence>MPTFTALALDSLLEPGASRPMTPIRKVPDSKVERRNRTSDSKLDRRIPDSNSKLERGISLPPSKPERINGTSTTTTIDKRHLWAQPALYATPKSTPLPDSPSSFPPSPYIINHKRRGPRLLKSFSEDDVAARQRALEQEKLAENGINAEGEVSGSATDETCTFGEVADSVKDDHVVVTAHSAVEPVNDVCDGGCASKGLSNGLAGENRSLKFVTFNMERDGQEDDFFDPQEALSTASNNTEGETNGGVERSLNLATPVSEFYDAWEELSSESGPQPPLHDIEAELREMRLSLLMEIEKRKQAEETLSTMQNQWLKIWEQLSLVGLTLPADSVAVMGDEQSDDPAEELSRQVHLARFVSNCIGRGTAKAEVETEMEAQIESKNFEIARLWDRLHYYEAVNREMSQRNQEAVESGRCLRQRRKRRQRWVWGSIATTITLGTAALAWSYLPSGKTSSFSNQSHTPEGDNASKSGASG</sequence>
<dbReference type="EMBL" id="CAUOFW020002269">
    <property type="protein sequence ID" value="CAK9152364.1"/>
    <property type="molecule type" value="Genomic_DNA"/>
</dbReference>
<dbReference type="PANTHER" id="PTHR35490:SF2">
    <property type="entry name" value="BACTERIOPHAGE N4 ADSORPTION B PROTEIN"/>
    <property type="match status" value="1"/>
</dbReference>
<name>A0ABC8SB16_9AQUA</name>
<evidence type="ECO:0000313" key="4">
    <source>
        <dbReference type="Proteomes" id="UP001642360"/>
    </source>
</evidence>
<keyword evidence="2" id="KW-0812">Transmembrane</keyword>